<dbReference type="EMBL" id="CP144750">
    <property type="protein sequence ID" value="WVZ79995.1"/>
    <property type="molecule type" value="Genomic_DNA"/>
</dbReference>
<dbReference type="InterPro" id="IPR012337">
    <property type="entry name" value="RNaseH-like_sf"/>
</dbReference>
<dbReference type="Gene3D" id="3.30.420.10">
    <property type="entry name" value="Ribonuclease H-like superfamily/Ribonuclease H"/>
    <property type="match status" value="1"/>
</dbReference>
<dbReference type="InterPro" id="IPR050951">
    <property type="entry name" value="Retrovirus_Pol_polyprotein"/>
</dbReference>
<protein>
    <recommendedName>
        <fullName evidence="1">Integrase catalytic domain-containing protein</fullName>
    </recommendedName>
</protein>
<dbReference type="InterPro" id="IPR001584">
    <property type="entry name" value="Integrase_cat-core"/>
</dbReference>
<gene>
    <name evidence="2" type="ORF">U9M48_027513</name>
</gene>
<dbReference type="GO" id="GO:0015074">
    <property type="term" value="P:DNA integration"/>
    <property type="evidence" value="ECO:0007669"/>
    <property type="project" value="InterPro"/>
</dbReference>
<dbReference type="PROSITE" id="PS50994">
    <property type="entry name" value="INTEGRASE"/>
    <property type="match status" value="1"/>
</dbReference>
<dbReference type="FunFam" id="3.30.420.10:FF:000219">
    <property type="entry name" value="Putative retroelement"/>
    <property type="match status" value="1"/>
</dbReference>
<feature type="domain" description="Integrase catalytic" evidence="1">
    <location>
        <begin position="66"/>
        <end position="226"/>
    </location>
</feature>
<dbReference type="PANTHER" id="PTHR37984">
    <property type="entry name" value="PROTEIN CBG26694"/>
    <property type="match status" value="1"/>
</dbReference>
<reference evidence="2 3" key="1">
    <citation type="submission" date="2024-02" db="EMBL/GenBank/DDBJ databases">
        <title>High-quality chromosome-scale genome assembly of Pensacola bahiagrass (Paspalum notatum Flugge var. saurae).</title>
        <authorList>
            <person name="Vega J.M."/>
            <person name="Podio M."/>
            <person name="Orjuela J."/>
            <person name="Siena L.A."/>
            <person name="Pessino S.C."/>
            <person name="Combes M.C."/>
            <person name="Mariac C."/>
            <person name="Albertini E."/>
            <person name="Pupilli F."/>
            <person name="Ortiz J.P.A."/>
            <person name="Leblanc O."/>
        </authorList>
    </citation>
    <scope>NUCLEOTIDE SEQUENCE [LARGE SCALE GENOMIC DNA]</scope>
    <source>
        <strain evidence="2">R1</strain>
        <tissue evidence="2">Leaf</tissue>
    </source>
</reference>
<name>A0AAQ3TUU8_PASNO</name>
<dbReference type="InterPro" id="IPR036397">
    <property type="entry name" value="RNaseH_sf"/>
</dbReference>
<keyword evidence="3" id="KW-1185">Reference proteome</keyword>
<accession>A0AAQ3TUU8</accession>
<dbReference type="Pfam" id="PF24626">
    <property type="entry name" value="SH3_Tf2-1"/>
    <property type="match status" value="1"/>
</dbReference>
<proteinExistence type="predicted"/>
<dbReference type="AlphaFoldDB" id="A0AAQ3TUU8"/>
<dbReference type="GO" id="GO:0003676">
    <property type="term" value="F:nucleic acid binding"/>
    <property type="evidence" value="ECO:0007669"/>
    <property type="project" value="InterPro"/>
</dbReference>
<organism evidence="2 3">
    <name type="scientific">Paspalum notatum var. saurae</name>
    <dbReference type="NCBI Taxonomy" id="547442"/>
    <lineage>
        <taxon>Eukaryota</taxon>
        <taxon>Viridiplantae</taxon>
        <taxon>Streptophyta</taxon>
        <taxon>Embryophyta</taxon>
        <taxon>Tracheophyta</taxon>
        <taxon>Spermatophyta</taxon>
        <taxon>Magnoliopsida</taxon>
        <taxon>Liliopsida</taxon>
        <taxon>Poales</taxon>
        <taxon>Poaceae</taxon>
        <taxon>PACMAD clade</taxon>
        <taxon>Panicoideae</taxon>
        <taxon>Andropogonodae</taxon>
        <taxon>Paspaleae</taxon>
        <taxon>Paspalinae</taxon>
        <taxon>Paspalum</taxon>
    </lineage>
</organism>
<dbReference type="InterPro" id="IPR056924">
    <property type="entry name" value="SH3_Tf2-1"/>
</dbReference>
<dbReference type="Proteomes" id="UP001341281">
    <property type="component" value="Chromosome 06"/>
</dbReference>
<evidence type="ECO:0000313" key="3">
    <source>
        <dbReference type="Proteomes" id="UP001341281"/>
    </source>
</evidence>
<dbReference type="PANTHER" id="PTHR37984:SF5">
    <property type="entry name" value="PROTEIN NYNRIN-LIKE"/>
    <property type="match status" value="1"/>
</dbReference>
<evidence type="ECO:0000313" key="2">
    <source>
        <dbReference type="EMBL" id="WVZ79995.1"/>
    </source>
</evidence>
<dbReference type="SUPFAM" id="SSF53098">
    <property type="entry name" value="Ribonuclease H-like"/>
    <property type="match status" value="1"/>
</dbReference>
<evidence type="ECO:0000259" key="1">
    <source>
        <dbReference type="PROSITE" id="PS50994"/>
    </source>
</evidence>
<sequence length="346" mass="39939">MLFKGRLFIPASSPLLHEVLRMAHGMGHEGVQKTLHCLRTDFHIVNDKRTEFMSSCAREMCQHNKPLEVPSTVWADIAMDFIEGLPRVHGKTVILTVVDHLSKYAHFIPLSHPYTAASVARAFFHDIVCLHGKRNPSDRDPVFTSAFWQELFRLAGVKLNFTSAFHPQPDGQSEATNRIIGLYLCCLTGDRLREWVRWLPWAEFCYNTAYQASIRTTPFRVVYVRDPPALRSYDAGSACAVEQTMVEHDEFIKETRDRLEQSQQFYKAHYDGRHWTIEFEVGTWVWLRLLHRPAASLNVHGRQKLGPKFYGPFKITERIGPVAYRLQLLAKARLHDIFHVGLLKPF</sequence>